<dbReference type="InterPro" id="IPR052957">
    <property type="entry name" value="Auxin_embryo_med"/>
</dbReference>
<proteinExistence type="predicted"/>
<feature type="region of interest" description="Disordered" evidence="1">
    <location>
        <begin position="1"/>
        <end position="25"/>
    </location>
</feature>
<dbReference type="Proteomes" id="UP000250140">
    <property type="component" value="Unassembled WGS sequence"/>
</dbReference>
<evidence type="ECO:0000313" key="3">
    <source>
        <dbReference type="Proteomes" id="UP000250140"/>
    </source>
</evidence>
<feature type="compositionally biased region" description="Polar residues" evidence="1">
    <location>
        <begin position="1414"/>
        <end position="1432"/>
    </location>
</feature>
<dbReference type="PANTHER" id="PTHR32387">
    <property type="entry name" value="WU:FJ29H11"/>
    <property type="match status" value="1"/>
</dbReference>
<accession>A0A8E2JSW8</accession>
<feature type="region of interest" description="Disordered" evidence="1">
    <location>
        <begin position="1372"/>
        <end position="1391"/>
    </location>
</feature>
<dbReference type="EMBL" id="KV749702">
    <property type="protein sequence ID" value="OCL08177.1"/>
    <property type="molecule type" value="Genomic_DNA"/>
</dbReference>
<name>A0A8E2JSW8_9PEZI</name>
<dbReference type="PANTHER" id="PTHR32387:SF0">
    <property type="entry name" value="PROTEIN NO VEIN"/>
    <property type="match status" value="1"/>
</dbReference>
<keyword evidence="3" id="KW-1185">Reference proteome</keyword>
<evidence type="ECO:0000256" key="1">
    <source>
        <dbReference type="SAM" id="MobiDB-lite"/>
    </source>
</evidence>
<sequence>MDEKNSPTLSNHRDVLKPLRGREPSNKFEMQAALEEIRSRKGNPNEKISQHLRSIDDREIVEEFLRQSRDLRETTARYTKRSFSVDSIFRCEYLLTLPSIAKQLSFSAYNFLYGLIQNADGSLYKTTPSLTFRITPSELIVETNADSFTRANVDAICEIHEPNDYTDEKIFGFKSVFAVANNVHVQSGIWSFSLKHNKGEDGLGMVTPLDAEPETLPDNVTTRITLTLTDSEQVAREKLIKAIEDIPDAIVLFLQKIKGLDIIFENPSGRIKRTLAQGPMKFDSGVVHLPHKIQRFQGSELVSFEVGESEYYLVNRTLENMPEHDLRQDQHTAIVKLAFPVDAATKKPKVSKLGQHVFTCFPLQRLPQLRFLIQSDFITTTNGEHIVDCAWNDALRDGVAKTFADAVTKFAAKEHQLRYSWLYFLPTRRMEGFWKPLYAEILESLKVKPILQSWTKGIFKKPSELLYVVPSAIYDEKPIFEDLPVKQDQYLAPQYMEEHEKAIKELGVRQISGSDILKRLEADLSRPNSRMKSLPPGDQWQISAANLLLQTFNNSNGAVQENMKRMAFIPQRSIFGGPTWTKAPIGWLSDEHKYFPSTNGIPVPEIFSLYVLETQAASVPERAALFRKLGVRDSPKEKVIQAIINYHRNLSVNLTDLSNSVVSESHYEYLFHFHENPELLRDHLYFPTEAGYLRPASDHFYFLSDGEYDTQKLLGEGCEKERNGPVAFISKTLFDFVSPTIRSQGLSWVEWLAKASGARYFPPLIDSAQASTLSRVMVTVLDKNPEKRVEVLHAHWDAEYKFTILKQPWVSSIIKEYEVLCESNRKMPLKSTYLLAGDIRAEFERLGIGHWFPVLKLPVALNMREASHWQFLEHLGVRYRVSLEFYLSLLADLKSLDKFVRKEVVGVYTSIAKIAQLDRKDHIREFFTTNTAVYCPHKDTIGTWRIPDNCVWAGPSFLTSKGPLKPYYDHEPNLAEFFRAFLGVRDATLRDVLDELAAIRYCATCLLHEDKLSKAAEIYQYLHNNYWSDDDLKLIRQEFSQRELIITPEGWRTSSSCLWVSPPPTPGYEAIWRLYPSLGPFFVNGLRIKTASISMLVTELAKLVKEEFPPMKQVRELVMQMGMLISLHGFDANVGEAMKDLQKLKFLPMKLPNNSLVLKGIDDDFAILDHARFGNALKLRSVVLDFSLEESQALDALFRALGLVDRYLSNAVKEISTIGDGAVENPVLTKEMKEKAYALYCCATKFKSPKTLHRNTNLFEQLSNLQICTSNNISTNLVLDLKNEQSMVKSNRIYVYSTTLEGKLIIYLPKNHREQKICYRSQLPGLFREILGISSLTADFPLSLILGSELEVLDDIMEEQDIPPVHWVTIPPRKAASPSSDRPVTPNSMKMTGNSQEFSFVVPSFSISPKPTTPLRQDSGTVALLSTGSPTPKKQAEAASRAEKGSNDTKTSLVP</sequence>
<feature type="region of interest" description="Disordered" evidence="1">
    <location>
        <begin position="1408"/>
        <end position="1455"/>
    </location>
</feature>
<protein>
    <submittedName>
        <fullName evidence="2">Uncharacterized protein</fullName>
    </submittedName>
</protein>
<evidence type="ECO:0000313" key="2">
    <source>
        <dbReference type="EMBL" id="OCL08177.1"/>
    </source>
</evidence>
<feature type="compositionally biased region" description="Basic and acidic residues" evidence="1">
    <location>
        <begin position="1434"/>
        <end position="1447"/>
    </location>
</feature>
<reference evidence="2 3" key="1">
    <citation type="journal article" date="2016" name="Nat. Commun.">
        <title>Ectomycorrhizal ecology is imprinted in the genome of the dominant symbiotic fungus Cenococcum geophilum.</title>
        <authorList>
            <consortium name="DOE Joint Genome Institute"/>
            <person name="Peter M."/>
            <person name="Kohler A."/>
            <person name="Ohm R.A."/>
            <person name="Kuo A."/>
            <person name="Krutzmann J."/>
            <person name="Morin E."/>
            <person name="Arend M."/>
            <person name="Barry K.W."/>
            <person name="Binder M."/>
            <person name="Choi C."/>
            <person name="Clum A."/>
            <person name="Copeland A."/>
            <person name="Grisel N."/>
            <person name="Haridas S."/>
            <person name="Kipfer T."/>
            <person name="LaButti K."/>
            <person name="Lindquist E."/>
            <person name="Lipzen A."/>
            <person name="Maire R."/>
            <person name="Meier B."/>
            <person name="Mihaltcheva S."/>
            <person name="Molinier V."/>
            <person name="Murat C."/>
            <person name="Poggeler S."/>
            <person name="Quandt C.A."/>
            <person name="Sperisen C."/>
            <person name="Tritt A."/>
            <person name="Tisserant E."/>
            <person name="Crous P.W."/>
            <person name="Henrissat B."/>
            <person name="Nehls U."/>
            <person name="Egli S."/>
            <person name="Spatafora J.W."/>
            <person name="Grigoriev I.V."/>
            <person name="Martin F.M."/>
        </authorList>
    </citation>
    <scope>NUCLEOTIDE SEQUENCE [LARGE SCALE GENOMIC DNA]</scope>
    <source>
        <strain evidence="2 3">CBS 207.34</strain>
    </source>
</reference>
<gene>
    <name evidence="2" type="ORF">AOQ84DRAFT_407370</name>
</gene>
<feature type="compositionally biased region" description="Polar residues" evidence="1">
    <location>
        <begin position="1377"/>
        <end position="1391"/>
    </location>
</feature>
<organism evidence="2 3">
    <name type="scientific">Glonium stellatum</name>
    <dbReference type="NCBI Taxonomy" id="574774"/>
    <lineage>
        <taxon>Eukaryota</taxon>
        <taxon>Fungi</taxon>
        <taxon>Dikarya</taxon>
        <taxon>Ascomycota</taxon>
        <taxon>Pezizomycotina</taxon>
        <taxon>Dothideomycetes</taxon>
        <taxon>Pleosporomycetidae</taxon>
        <taxon>Gloniales</taxon>
        <taxon>Gloniaceae</taxon>
        <taxon>Glonium</taxon>
    </lineage>
</organism>
<dbReference type="OrthoDB" id="1262810at2759"/>